<evidence type="ECO:0000256" key="5">
    <source>
        <dbReference type="ARBA" id="ARBA00004692"/>
    </source>
</evidence>
<keyword evidence="18" id="KW-0548">Nucleotidyltransferase</keyword>
<evidence type="ECO:0000256" key="14">
    <source>
        <dbReference type="ARBA" id="ARBA00022840"/>
    </source>
</evidence>
<keyword evidence="10" id="KW-0169">Cobalamin biosynthesis</keyword>
<accession>A0A6J4RL78</accession>
<comment type="catalytic activity">
    <reaction evidence="1">
        <text>adenosylcob(III)inamide + ATP = adenosylcob(III)inamide phosphate + ADP + H(+)</text>
        <dbReference type="Rhea" id="RHEA:15769"/>
        <dbReference type="ChEBI" id="CHEBI:2480"/>
        <dbReference type="ChEBI" id="CHEBI:15378"/>
        <dbReference type="ChEBI" id="CHEBI:30616"/>
        <dbReference type="ChEBI" id="CHEBI:58502"/>
        <dbReference type="ChEBI" id="CHEBI:456216"/>
        <dbReference type="EC" id="2.7.1.156"/>
    </reaction>
</comment>
<dbReference type="InterPro" id="IPR027417">
    <property type="entry name" value="P-loop_NTPase"/>
</dbReference>
<proteinExistence type="inferred from homology"/>
<evidence type="ECO:0000256" key="10">
    <source>
        <dbReference type="ARBA" id="ARBA00022573"/>
    </source>
</evidence>
<organism evidence="18">
    <name type="scientific">uncultured Solirubrobacteraceae bacterium</name>
    <dbReference type="NCBI Taxonomy" id="1162706"/>
    <lineage>
        <taxon>Bacteria</taxon>
        <taxon>Bacillati</taxon>
        <taxon>Actinomycetota</taxon>
        <taxon>Thermoleophilia</taxon>
        <taxon>Solirubrobacterales</taxon>
        <taxon>Solirubrobacteraceae</taxon>
        <taxon>environmental samples</taxon>
    </lineage>
</organism>
<dbReference type="Gene3D" id="3.40.50.300">
    <property type="entry name" value="P-loop containing nucleotide triphosphate hydrolases"/>
    <property type="match status" value="1"/>
</dbReference>
<evidence type="ECO:0000256" key="12">
    <source>
        <dbReference type="ARBA" id="ARBA00022741"/>
    </source>
</evidence>
<keyword evidence="14" id="KW-0067">ATP-binding</keyword>
<protein>
    <recommendedName>
        <fullName evidence="16">Adenosylcobinamide kinase</fullName>
        <ecNumber evidence="8">2.7.1.156</ecNumber>
        <ecNumber evidence="9">2.7.7.62</ecNumber>
    </recommendedName>
    <alternativeName>
        <fullName evidence="17">Adenosylcobinamide-phosphate guanylyltransferase</fullName>
    </alternativeName>
</protein>
<comment type="function">
    <text evidence="4">Catalyzes ATP-dependent phosphorylation of adenosylcobinamide and addition of GMP to adenosylcobinamide phosphate.</text>
</comment>
<dbReference type="UniPathway" id="UPA00148">
    <property type="reaction ID" value="UER00236"/>
</dbReference>
<evidence type="ECO:0000256" key="16">
    <source>
        <dbReference type="ARBA" id="ARBA00029570"/>
    </source>
</evidence>
<evidence type="ECO:0000256" key="1">
    <source>
        <dbReference type="ARBA" id="ARBA00000312"/>
    </source>
</evidence>
<name>A0A6J4RL78_9ACTN</name>
<dbReference type="GO" id="GO:0005525">
    <property type="term" value="F:GTP binding"/>
    <property type="evidence" value="ECO:0007669"/>
    <property type="project" value="UniProtKB-KW"/>
</dbReference>
<reference evidence="18" key="1">
    <citation type="submission" date="2020-02" db="EMBL/GenBank/DDBJ databases">
        <authorList>
            <person name="Meier V. D."/>
        </authorList>
    </citation>
    <scope>NUCLEOTIDE SEQUENCE</scope>
    <source>
        <strain evidence="18">AVDCRST_MAG69</strain>
    </source>
</reference>
<dbReference type="GO" id="GO:0005524">
    <property type="term" value="F:ATP binding"/>
    <property type="evidence" value="ECO:0007669"/>
    <property type="project" value="UniProtKB-KW"/>
</dbReference>
<comment type="similarity">
    <text evidence="7">Belongs to the CobU/CobP family.</text>
</comment>
<dbReference type="GO" id="GO:0009236">
    <property type="term" value="P:cobalamin biosynthetic process"/>
    <property type="evidence" value="ECO:0007669"/>
    <property type="project" value="UniProtKB-UniPathway"/>
</dbReference>
<evidence type="ECO:0000256" key="9">
    <source>
        <dbReference type="ARBA" id="ARBA00012523"/>
    </source>
</evidence>
<dbReference type="PANTHER" id="PTHR34848:SF1">
    <property type="entry name" value="BIFUNCTIONAL ADENOSYLCOBALAMIN BIOSYNTHESIS PROTEIN COBU"/>
    <property type="match status" value="1"/>
</dbReference>
<evidence type="ECO:0000256" key="4">
    <source>
        <dbReference type="ARBA" id="ARBA00003889"/>
    </source>
</evidence>
<comment type="pathway">
    <text evidence="5">Cofactor biosynthesis; adenosylcobalamin biosynthesis; adenosylcobalamin from cob(II)yrinate a,c-diamide: step 6/7.</text>
</comment>
<evidence type="ECO:0000313" key="18">
    <source>
        <dbReference type="EMBL" id="CAA9476700.1"/>
    </source>
</evidence>
<evidence type="ECO:0000256" key="6">
    <source>
        <dbReference type="ARBA" id="ARBA00005159"/>
    </source>
</evidence>
<dbReference type="PANTHER" id="PTHR34848">
    <property type="match status" value="1"/>
</dbReference>
<comment type="catalytic activity">
    <reaction evidence="3">
        <text>adenosylcob(III)inamide + GTP = adenosylcob(III)inamide phosphate + GDP + H(+)</text>
        <dbReference type="Rhea" id="RHEA:15765"/>
        <dbReference type="ChEBI" id="CHEBI:2480"/>
        <dbReference type="ChEBI" id="CHEBI:15378"/>
        <dbReference type="ChEBI" id="CHEBI:37565"/>
        <dbReference type="ChEBI" id="CHEBI:58189"/>
        <dbReference type="ChEBI" id="CHEBI:58502"/>
        <dbReference type="EC" id="2.7.1.156"/>
    </reaction>
</comment>
<evidence type="ECO:0000256" key="11">
    <source>
        <dbReference type="ARBA" id="ARBA00022679"/>
    </source>
</evidence>
<dbReference type="EC" id="2.7.1.156" evidence="8"/>
<dbReference type="InterPro" id="IPR003203">
    <property type="entry name" value="CobU/CobP"/>
</dbReference>
<dbReference type="SUPFAM" id="SSF52540">
    <property type="entry name" value="P-loop containing nucleoside triphosphate hydrolases"/>
    <property type="match status" value="1"/>
</dbReference>
<comment type="pathway">
    <text evidence="6">Cofactor biosynthesis; adenosylcobalamin biosynthesis; adenosylcobalamin from cob(II)yrinate a,c-diamide: step 5/7.</text>
</comment>
<feature type="non-terminal residue" evidence="18">
    <location>
        <position position="131"/>
    </location>
</feature>
<gene>
    <name evidence="18" type="ORF">AVDCRST_MAG69-472</name>
</gene>
<evidence type="ECO:0000256" key="17">
    <source>
        <dbReference type="ARBA" id="ARBA00030571"/>
    </source>
</evidence>
<dbReference type="GO" id="GO:0008820">
    <property type="term" value="F:cobinamide phosphate guanylyltransferase activity"/>
    <property type="evidence" value="ECO:0007669"/>
    <property type="project" value="UniProtKB-EC"/>
</dbReference>
<sequence>MKLTVVIGGTRSGKSAHAEALAAATGLPVRYVATADDGDPAMAERIRRHVQRRPPEWTTVATGRRLADAVTDSEATCILIDGLGPWIGTALHRDGAFEAGMDAAALDSIGAALLAEVDRTVEVLTGAGAAI</sequence>
<evidence type="ECO:0000256" key="13">
    <source>
        <dbReference type="ARBA" id="ARBA00022777"/>
    </source>
</evidence>
<dbReference type="EC" id="2.7.7.62" evidence="9"/>
<evidence type="ECO:0000256" key="7">
    <source>
        <dbReference type="ARBA" id="ARBA00007490"/>
    </source>
</evidence>
<evidence type="ECO:0000256" key="8">
    <source>
        <dbReference type="ARBA" id="ARBA00012016"/>
    </source>
</evidence>
<evidence type="ECO:0000256" key="3">
    <source>
        <dbReference type="ARBA" id="ARBA00001522"/>
    </source>
</evidence>
<evidence type="ECO:0000256" key="15">
    <source>
        <dbReference type="ARBA" id="ARBA00023134"/>
    </source>
</evidence>
<dbReference type="Pfam" id="PF02283">
    <property type="entry name" value="CobU"/>
    <property type="match status" value="1"/>
</dbReference>
<keyword evidence="13 18" id="KW-0418">Kinase</keyword>
<dbReference type="EMBL" id="CADCVP010000066">
    <property type="protein sequence ID" value="CAA9476700.1"/>
    <property type="molecule type" value="Genomic_DNA"/>
</dbReference>
<dbReference type="AlphaFoldDB" id="A0A6J4RL78"/>
<keyword evidence="11 18" id="KW-0808">Transferase</keyword>
<dbReference type="GO" id="GO:0043752">
    <property type="term" value="F:adenosylcobinamide kinase activity"/>
    <property type="evidence" value="ECO:0007669"/>
    <property type="project" value="UniProtKB-EC"/>
</dbReference>
<comment type="catalytic activity">
    <reaction evidence="2">
        <text>adenosylcob(III)inamide phosphate + GTP + H(+) = adenosylcob(III)inamide-GDP + diphosphate</text>
        <dbReference type="Rhea" id="RHEA:22712"/>
        <dbReference type="ChEBI" id="CHEBI:15378"/>
        <dbReference type="ChEBI" id="CHEBI:33019"/>
        <dbReference type="ChEBI" id="CHEBI:37565"/>
        <dbReference type="ChEBI" id="CHEBI:58502"/>
        <dbReference type="ChEBI" id="CHEBI:60487"/>
        <dbReference type="EC" id="2.7.7.62"/>
    </reaction>
</comment>
<keyword evidence="15" id="KW-0342">GTP-binding</keyword>
<evidence type="ECO:0000256" key="2">
    <source>
        <dbReference type="ARBA" id="ARBA00000711"/>
    </source>
</evidence>
<keyword evidence="12" id="KW-0547">Nucleotide-binding</keyword>